<keyword evidence="3" id="KW-1185">Reference proteome</keyword>
<evidence type="ECO:0000313" key="3">
    <source>
        <dbReference type="Proteomes" id="UP000593766"/>
    </source>
</evidence>
<dbReference type="GeneID" id="59455037"/>
<proteinExistence type="predicted"/>
<dbReference type="AlphaFoldDB" id="A0A7M1UPP3"/>
<evidence type="ECO:0000313" key="2">
    <source>
        <dbReference type="EMBL" id="QOR94248.1"/>
    </source>
</evidence>
<dbReference type="OrthoDB" id="26976at2157"/>
<dbReference type="KEGG" id="tcs:IMZ38_06425"/>
<gene>
    <name evidence="2" type="ORF">IMZ38_06425</name>
</gene>
<accession>A0A7M1UPP3</accession>
<feature type="domain" description="Putative phage metallopeptidase" evidence="1">
    <location>
        <begin position="3"/>
        <end position="120"/>
    </location>
</feature>
<dbReference type="RefSeq" id="WP_193436049.1">
    <property type="nucleotide sequence ID" value="NZ_CP063144.1"/>
</dbReference>
<protein>
    <submittedName>
        <fullName evidence="2">Metallopeptidase</fullName>
    </submittedName>
</protein>
<dbReference type="InterPro" id="IPR043998">
    <property type="entry name" value="Put_Metallopep"/>
</dbReference>
<organism evidence="2 3">
    <name type="scientific">Thermosphaera chiliense</name>
    <dbReference type="NCBI Taxonomy" id="3402707"/>
    <lineage>
        <taxon>Archaea</taxon>
        <taxon>Thermoproteota</taxon>
        <taxon>Thermoprotei</taxon>
        <taxon>Desulfurococcales</taxon>
        <taxon>Desulfurococcaceae</taxon>
        <taxon>Thermosphaera</taxon>
    </lineage>
</organism>
<dbReference type="Pfam" id="PF18894">
    <property type="entry name" value="PhageMetallopep"/>
    <property type="match status" value="1"/>
</dbReference>
<dbReference type="Proteomes" id="UP000593766">
    <property type="component" value="Chromosome"/>
</dbReference>
<reference evidence="2 3" key="1">
    <citation type="submission" date="2020-10" db="EMBL/GenBank/DDBJ databases">
        <title>Complete genome sequence of Thermosphaera aggregans strain 3507.</title>
        <authorList>
            <person name="Zayulina K.S."/>
            <person name="Elcheninov A.G."/>
            <person name="Toshchakov S.V."/>
            <person name="Kublanov I.V."/>
            <person name="Kochetkova T.V."/>
        </authorList>
    </citation>
    <scope>NUCLEOTIDE SEQUENCE [LARGE SCALE GENOMIC DNA]</scope>
    <source>
        <strain evidence="2 3">3507</strain>
    </source>
</reference>
<dbReference type="EMBL" id="CP063144">
    <property type="protein sequence ID" value="QOR94248.1"/>
    <property type="molecule type" value="Genomic_DNA"/>
</dbReference>
<evidence type="ECO:0000259" key="1">
    <source>
        <dbReference type="Pfam" id="PF18894"/>
    </source>
</evidence>
<name>A0A7M1UPP3_9CREN</name>
<sequence>MIKYFHAEDVFERIRKIVKTLQPEFNYIDLKRIVVVRSVGSKSRALARIHGFPRIYAFAMGIKPFYIIELISERYDKLTEEEKDKVLIHELLHIPRNFEGGLRPHGKYVNGRMVNQLYRKLQERRILEA</sequence>